<evidence type="ECO:0000313" key="2">
    <source>
        <dbReference type="Proteomes" id="UP000266441"/>
    </source>
</evidence>
<keyword evidence="2" id="KW-1185">Reference proteome</keyword>
<gene>
    <name evidence="1" type="ORF">D1164_20285</name>
</gene>
<name>A0A399CWI1_9BACT</name>
<comment type="caution">
    <text evidence="1">The sequence shown here is derived from an EMBL/GenBank/DDBJ whole genome shotgun (WGS) entry which is preliminary data.</text>
</comment>
<accession>A0A399CWI1</accession>
<organism evidence="1 2">
    <name type="scientific">Mariniphaga sediminis</name>
    <dbReference type="NCBI Taxonomy" id="1628158"/>
    <lineage>
        <taxon>Bacteria</taxon>
        <taxon>Pseudomonadati</taxon>
        <taxon>Bacteroidota</taxon>
        <taxon>Bacteroidia</taxon>
        <taxon>Marinilabiliales</taxon>
        <taxon>Prolixibacteraceae</taxon>
        <taxon>Mariniphaga</taxon>
    </lineage>
</organism>
<evidence type="ECO:0000313" key="1">
    <source>
        <dbReference type="EMBL" id="RIH63328.1"/>
    </source>
</evidence>
<proteinExistence type="predicted"/>
<sequence length="84" mass="10409">MKKHIFIIKYLYRDAANYKLYKESIIKNPNNWDLKTFKKWFKLQLIDQLWFNPLDFGLPKPQFPNYNPELDHDWCEFIGLKEKK</sequence>
<reference evidence="1 2" key="1">
    <citation type="journal article" date="2015" name="Int. J. Syst. Evol. Microbiol.">
        <title>Mariniphaga sediminis sp. nov., isolated from coastal sediment.</title>
        <authorList>
            <person name="Wang F.Q."/>
            <person name="Shen Q.Y."/>
            <person name="Chen G.J."/>
            <person name="Du Z.J."/>
        </authorList>
    </citation>
    <scope>NUCLEOTIDE SEQUENCE [LARGE SCALE GENOMIC DNA]</scope>
    <source>
        <strain evidence="1 2">SY21</strain>
    </source>
</reference>
<dbReference type="Proteomes" id="UP000266441">
    <property type="component" value="Unassembled WGS sequence"/>
</dbReference>
<dbReference type="AlphaFoldDB" id="A0A399CWI1"/>
<dbReference type="EMBL" id="QWET01000022">
    <property type="protein sequence ID" value="RIH63328.1"/>
    <property type="molecule type" value="Genomic_DNA"/>
</dbReference>
<protein>
    <submittedName>
        <fullName evidence="1">Uncharacterized protein</fullName>
    </submittedName>
</protein>